<dbReference type="EMBL" id="FNPB01000007">
    <property type="protein sequence ID" value="SDY13505.1"/>
    <property type="molecule type" value="Genomic_DNA"/>
</dbReference>
<dbReference type="InterPro" id="IPR000305">
    <property type="entry name" value="GIY-YIG_endonuc"/>
</dbReference>
<evidence type="ECO:0000313" key="2">
    <source>
        <dbReference type="EMBL" id="SDY13505.1"/>
    </source>
</evidence>
<gene>
    <name evidence="2" type="ORF">SAMN04487946_10710</name>
</gene>
<dbReference type="AlphaFoldDB" id="A0A1H3HE57"/>
<accession>A0A1H3HE57</accession>
<evidence type="ECO:0000259" key="1">
    <source>
        <dbReference type="Pfam" id="PF01541"/>
    </source>
</evidence>
<dbReference type="Pfam" id="PF19110">
    <property type="entry name" value="DUF5797"/>
    <property type="match status" value="1"/>
</dbReference>
<reference evidence="3" key="1">
    <citation type="submission" date="2016-10" db="EMBL/GenBank/DDBJ databases">
        <authorList>
            <person name="Varghese N."/>
            <person name="Submissions S."/>
        </authorList>
    </citation>
    <scope>NUCLEOTIDE SEQUENCE [LARGE SCALE GENOMIC DNA]</scope>
    <source>
        <strain evidence="3">CGMCC 1.10118</strain>
    </source>
</reference>
<evidence type="ECO:0000313" key="3">
    <source>
        <dbReference type="Proteomes" id="UP000199170"/>
    </source>
</evidence>
<dbReference type="Pfam" id="PF01541">
    <property type="entry name" value="GIY-YIG"/>
    <property type="match status" value="1"/>
</dbReference>
<dbReference type="STRING" id="660517.SAMN04487946_10710"/>
<sequence>MGGHESNFPKWVEQAVEADEVYYVGQTRDPVNRIVEHATAGEKSANATRLFPPKSLIHIEAADSWEEANALEDLISDFITFGCEIESQNYTDYGKIPERIPDRLMTFANSDSMGLEIENGRNIRSFHAAPNDYWTANLLYHLRELPFKIDGWEVAEEFDIYPIKESIVVDWYLTSVEVTAENETSFQYQEDLLLSQIDAFEQWLESSQEYPSRGDSESAEWEADEGINSTEEAQYLFEELMEIGEGRIIQPFLEKYRNRTRELHPSPLRFAYSDKTPNLAVESDGKIPAEEAEKIAKAQHSSKNDDDDTRELSDREISRLQDVIELSPTSNGELQNRWGLDDSADVHHYLESHLSEWYYRDSESRIQVTEDAEEVV</sequence>
<organism evidence="2 3">
    <name type="scientific">Halobellus clavatus</name>
    <dbReference type="NCBI Taxonomy" id="660517"/>
    <lineage>
        <taxon>Archaea</taxon>
        <taxon>Methanobacteriati</taxon>
        <taxon>Methanobacteriota</taxon>
        <taxon>Stenosarchaea group</taxon>
        <taxon>Halobacteria</taxon>
        <taxon>Halobacteriales</taxon>
        <taxon>Haloferacaceae</taxon>
        <taxon>Halobellus</taxon>
    </lineage>
</organism>
<feature type="domain" description="GIY-YIG" evidence="1">
    <location>
        <begin position="18"/>
        <end position="74"/>
    </location>
</feature>
<name>A0A1H3HE57_9EURY</name>
<dbReference type="Gene3D" id="3.40.1440.10">
    <property type="entry name" value="GIY-YIG endonuclease"/>
    <property type="match status" value="1"/>
</dbReference>
<keyword evidence="3" id="KW-1185">Reference proteome</keyword>
<dbReference type="Proteomes" id="UP000199170">
    <property type="component" value="Unassembled WGS sequence"/>
</dbReference>
<protein>
    <submittedName>
        <fullName evidence="2">GIY-YIG catalytic domain-containing protein</fullName>
    </submittedName>
</protein>
<proteinExistence type="predicted"/>
<dbReference type="InterPro" id="IPR035901">
    <property type="entry name" value="GIY-YIG_endonuc_sf"/>
</dbReference>
<dbReference type="InterPro" id="IPR043815">
    <property type="entry name" value="DUF5797"/>
</dbReference>